<organism evidence="2 3">
    <name type="scientific">Rhizoctonia solani</name>
    <dbReference type="NCBI Taxonomy" id="456999"/>
    <lineage>
        <taxon>Eukaryota</taxon>
        <taxon>Fungi</taxon>
        <taxon>Dikarya</taxon>
        <taxon>Basidiomycota</taxon>
        <taxon>Agaricomycotina</taxon>
        <taxon>Agaricomycetes</taxon>
        <taxon>Cantharellales</taxon>
        <taxon>Ceratobasidiaceae</taxon>
        <taxon>Rhizoctonia</taxon>
    </lineage>
</organism>
<keyword evidence="3" id="KW-1185">Reference proteome</keyword>
<evidence type="ECO:0000313" key="2">
    <source>
        <dbReference type="EMBL" id="CUA72969.1"/>
    </source>
</evidence>
<sequence length="565" mass="65540">MPDLRSIPGVLYHSANALIVARRKILGHEEHYRITFDGWGPVNPLYNWYTELANPYIHTMQLRKEREAPFFHEFIVIRLRGDTYWRIDRRHLPGEKTPLNCIYTDGVPAHDTIEQVTSLESPLYASSECLVELEFNVDVHVGLVLRICHAIQNHKGAKVYTLQRYNSYFFAQTLLFCTACGVSDWAGAGESKPGEKERKGPWKTPNAPVDFSKPHALDNASRLETFKWSPTENFTHDWSQLSRLSNDLVHASPMLRHAEHCNHCLESQSDHRQSSLSSEINRLKHELVEYWNATYREVLDKAYMANHKKLVESGVWGVVSENTAKEDCRDVVLDNLDEVRREWEIYLRGRLEEFITTIDDLLDPAEVCDAWYPDRDEWKLIWEWKNAGPAKAARVQWERETKAFMESEIAQLEQALEEQTIESGHKVQEAAMHSRLDSFARYMNITIRMAQHGGDLIVPGDAAPSNDQQSIHSTKTERSIQTVETMKTVLTMRATQFKNKMRRFFSRSYKMEQANIAQMRQKIGALIELHASRVEQYRVLLGCEAFVIQRDVREAMDEVWKYVIS</sequence>
<proteinExistence type="predicted"/>
<name>A0A0K6G3L7_9AGAM</name>
<reference evidence="2 3" key="1">
    <citation type="submission" date="2015-07" db="EMBL/GenBank/DDBJ databases">
        <authorList>
            <person name="Noorani M."/>
        </authorList>
    </citation>
    <scope>NUCLEOTIDE SEQUENCE [LARGE SCALE GENOMIC DNA]</scope>
    <source>
        <strain evidence="2">BBA 69670</strain>
    </source>
</reference>
<gene>
    <name evidence="2" type="ORF">RSOLAG22IIIB_10447</name>
</gene>
<feature type="region of interest" description="Disordered" evidence="1">
    <location>
        <begin position="188"/>
        <end position="208"/>
    </location>
</feature>
<protein>
    <submittedName>
        <fullName evidence="2">Uncharacterized protein</fullName>
    </submittedName>
</protein>
<dbReference type="EMBL" id="CYGV01001333">
    <property type="protein sequence ID" value="CUA72969.1"/>
    <property type="molecule type" value="Genomic_DNA"/>
</dbReference>
<evidence type="ECO:0000256" key="1">
    <source>
        <dbReference type="SAM" id="MobiDB-lite"/>
    </source>
</evidence>
<dbReference type="AlphaFoldDB" id="A0A0K6G3L7"/>
<dbReference type="Proteomes" id="UP000044841">
    <property type="component" value="Unassembled WGS sequence"/>
</dbReference>
<accession>A0A0K6G3L7</accession>
<evidence type="ECO:0000313" key="3">
    <source>
        <dbReference type="Proteomes" id="UP000044841"/>
    </source>
</evidence>